<dbReference type="SUPFAM" id="SSF47943">
    <property type="entry name" value="Retrovirus capsid protein, N-terminal core domain"/>
    <property type="match status" value="1"/>
</dbReference>
<organism evidence="7 8">
    <name type="scientific">Alligator mississippiensis</name>
    <name type="common">American alligator</name>
    <dbReference type="NCBI Taxonomy" id="8496"/>
    <lineage>
        <taxon>Eukaryota</taxon>
        <taxon>Metazoa</taxon>
        <taxon>Chordata</taxon>
        <taxon>Craniata</taxon>
        <taxon>Vertebrata</taxon>
        <taxon>Euteleostomi</taxon>
        <taxon>Archelosauria</taxon>
        <taxon>Archosauria</taxon>
        <taxon>Crocodylia</taxon>
        <taxon>Alligatoridae</taxon>
        <taxon>Alligatorinae</taxon>
        <taxon>Alligator</taxon>
    </lineage>
</organism>
<gene>
    <name evidence="7" type="ORF">Y1Q_0019880</name>
</gene>
<dbReference type="PROSITE" id="PS50158">
    <property type="entry name" value="ZF_CCHC"/>
    <property type="match status" value="1"/>
</dbReference>
<dbReference type="Proteomes" id="UP000050525">
    <property type="component" value="Unassembled WGS sequence"/>
</dbReference>
<dbReference type="GO" id="GO:0019068">
    <property type="term" value="P:virion assembly"/>
    <property type="evidence" value="ECO:0007669"/>
    <property type="project" value="InterPro"/>
</dbReference>
<evidence type="ECO:0000256" key="4">
    <source>
        <dbReference type="PROSITE-ProRule" id="PRU00047"/>
    </source>
</evidence>
<keyword evidence="2 4" id="KW-0863">Zinc-finger</keyword>
<dbReference type="GO" id="GO:0008270">
    <property type="term" value="F:zinc ion binding"/>
    <property type="evidence" value="ECO:0007669"/>
    <property type="project" value="UniProtKB-KW"/>
</dbReference>
<comment type="caution">
    <text evidence="7">The sequence shown here is derived from an EMBL/GenBank/DDBJ whole genome shotgun (WGS) entry which is preliminary data.</text>
</comment>
<dbReference type="Pfam" id="PF02093">
    <property type="entry name" value="Gag_p30"/>
    <property type="match status" value="1"/>
</dbReference>
<evidence type="ECO:0000256" key="2">
    <source>
        <dbReference type="ARBA" id="ARBA00022771"/>
    </source>
</evidence>
<protein>
    <recommendedName>
        <fullName evidence="6">CCHC-type domain-containing protein</fullName>
    </recommendedName>
</protein>
<feature type="compositionally biased region" description="Basic and acidic residues" evidence="5">
    <location>
        <begin position="250"/>
        <end position="259"/>
    </location>
</feature>
<accession>A0A151PFQ6</accession>
<evidence type="ECO:0000256" key="3">
    <source>
        <dbReference type="ARBA" id="ARBA00022833"/>
    </source>
</evidence>
<dbReference type="EMBL" id="AKHW03000416">
    <property type="protein sequence ID" value="KYO47838.1"/>
    <property type="molecule type" value="Genomic_DNA"/>
</dbReference>
<evidence type="ECO:0000256" key="5">
    <source>
        <dbReference type="SAM" id="MobiDB-lite"/>
    </source>
</evidence>
<feature type="domain" description="CCHC-type" evidence="6">
    <location>
        <begin position="271"/>
        <end position="286"/>
    </location>
</feature>
<evidence type="ECO:0000259" key="6">
    <source>
        <dbReference type="PROSITE" id="PS50158"/>
    </source>
</evidence>
<dbReference type="PANTHER" id="PTHR33166">
    <property type="entry name" value="GAG_P30 DOMAIN-CONTAINING PROTEIN"/>
    <property type="match status" value="1"/>
</dbReference>
<dbReference type="Gene3D" id="1.10.1200.30">
    <property type="match status" value="1"/>
</dbReference>
<dbReference type="InterPro" id="IPR050462">
    <property type="entry name" value="Retroviral_Gag-Pol_poly"/>
</dbReference>
<dbReference type="InterPro" id="IPR008919">
    <property type="entry name" value="Retrov_capsid_N"/>
</dbReference>
<keyword evidence="3" id="KW-0862">Zinc</keyword>
<evidence type="ECO:0000313" key="7">
    <source>
        <dbReference type="EMBL" id="KYO47838.1"/>
    </source>
</evidence>
<dbReference type="GO" id="GO:0003676">
    <property type="term" value="F:nucleic acid binding"/>
    <property type="evidence" value="ECO:0007669"/>
    <property type="project" value="InterPro"/>
</dbReference>
<keyword evidence="1" id="KW-0479">Metal-binding</keyword>
<keyword evidence="8" id="KW-1185">Reference proteome</keyword>
<dbReference type="InterPro" id="IPR008916">
    <property type="entry name" value="Retrov_capsid_C"/>
</dbReference>
<reference evidence="7 8" key="1">
    <citation type="journal article" date="2012" name="Genome Biol.">
        <title>Sequencing three crocodilian genomes to illuminate the evolution of archosaurs and amniotes.</title>
        <authorList>
            <person name="St John J.A."/>
            <person name="Braun E.L."/>
            <person name="Isberg S.R."/>
            <person name="Miles L.G."/>
            <person name="Chong A.Y."/>
            <person name="Gongora J."/>
            <person name="Dalzell P."/>
            <person name="Moran C."/>
            <person name="Bed'hom B."/>
            <person name="Abzhanov A."/>
            <person name="Burgess S.C."/>
            <person name="Cooksey A.M."/>
            <person name="Castoe T.A."/>
            <person name="Crawford N.G."/>
            <person name="Densmore L.D."/>
            <person name="Drew J.C."/>
            <person name="Edwards S.V."/>
            <person name="Faircloth B.C."/>
            <person name="Fujita M.K."/>
            <person name="Greenwold M.J."/>
            <person name="Hoffmann F.G."/>
            <person name="Howard J.M."/>
            <person name="Iguchi T."/>
            <person name="Janes D.E."/>
            <person name="Khan S.Y."/>
            <person name="Kohno S."/>
            <person name="de Koning A.J."/>
            <person name="Lance S.L."/>
            <person name="McCarthy F.M."/>
            <person name="McCormack J.E."/>
            <person name="Merchant M.E."/>
            <person name="Peterson D.G."/>
            <person name="Pollock D.D."/>
            <person name="Pourmand N."/>
            <person name="Raney B.J."/>
            <person name="Roessler K.A."/>
            <person name="Sanford J.R."/>
            <person name="Sawyer R.H."/>
            <person name="Schmidt C.J."/>
            <person name="Triplett E.W."/>
            <person name="Tuberville T.D."/>
            <person name="Venegas-Anaya M."/>
            <person name="Howard J.T."/>
            <person name="Jarvis E.D."/>
            <person name="Guillette L.J.Jr."/>
            <person name="Glenn T.C."/>
            <person name="Green R.E."/>
            <person name="Ray D.A."/>
        </authorList>
    </citation>
    <scope>NUCLEOTIDE SEQUENCE [LARGE SCALE GENOMIC DNA]</scope>
    <source>
        <strain evidence="7">KSC_2009_1</strain>
    </source>
</reference>
<evidence type="ECO:0000313" key="8">
    <source>
        <dbReference type="Proteomes" id="UP000050525"/>
    </source>
</evidence>
<name>A0A151PFQ6_ALLMI</name>
<proteinExistence type="predicted"/>
<feature type="compositionally biased region" description="Basic and acidic residues" evidence="5">
    <location>
        <begin position="266"/>
        <end position="293"/>
    </location>
</feature>
<dbReference type="InterPro" id="IPR001878">
    <property type="entry name" value="Znf_CCHC"/>
</dbReference>
<dbReference type="Pfam" id="PF00098">
    <property type="entry name" value="zf-CCHC"/>
    <property type="match status" value="1"/>
</dbReference>
<dbReference type="InterPro" id="IPR036875">
    <property type="entry name" value="Znf_CCHC_sf"/>
</dbReference>
<dbReference type="InterPro" id="IPR003036">
    <property type="entry name" value="Gag_P30"/>
</dbReference>
<evidence type="ECO:0000256" key="1">
    <source>
        <dbReference type="ARBA" id="ARBA00022723"/>
    </source>
</evidence>
<dbReference type="SUPFAM" id="SSF57756">
    <property type="entry name" value="Retrovirus zinc finger-like domains"/>
    <property type="match status" value="1"/>
</dbReference>
<dbReference type="AlphaFoldDB" id="A0A151PFQ6"/>
<dbReference type="Gene3D" id="1.10.375.10">
    <property type="entry name" value="Human Immunodeficiency Virus Type 1 Capsid Protein"/>
    <property type="match status" value="1"/>
</dbReference>
<sequence length="310" mass="35452">MRQVVVQGEEPTFVYVPFHTSDLFNWKNQNPSFREDPEKMQSLFRSIEQTHRPTWADVQMMLHTLLTSEERRLVLGVADRIAEGQAGPGRDIRDICPIESPDWDNNLPEGRDRNGRYLGIIVEALGKAVLRVTNLSKLYDVHQRKDESPSSFLERLYDAFKEFSSLDPEAQENQRMVNMLFIGQAAPDIRKKLQKTEGGPGKPLSELVEIAYKVYGNRDQVAERKEEKHGQKQMAMLAAALSKNPSSGRGRKEAPEGGKKRGKGRLQPDECAYCREKGHWKKDCPRKDKKKETQPLIRQMWVESSGEDSS</sequence>
<dbReference type="Gene3D" id="4.10.60.10">
    <property type="entry name" value="Zinc finger, CCHC-type"/>
    <property type="match status" value="1"/>
</dbReference>
<feature type="region of interest" description="Disordered" evidence="5">
    <location>
        <begin position="240"/>
        <end position="310"/>
    </location>
</feature>